<gene>
    <name evidence="1" type="ORF">GCM10010357_28820</name>
</gene>
<evidence type="ECO:0000313" key="1">
    <source>
        <dbReference type="EMBL" id="GAA0406103.1"/>
    </source>
</evidence>
<comment type="caution">
    <text evidence="1">The sequence shown here is derived from an EMBL/GenBank/DDBJ whole genome shotgun (WGS) entry which is preliminary data.</text>
</comment>
<protein>
    <submittedName>
        <fullName evidence="1">Uncharacterized protein</fullName>
    </submittedName>
</protein>
<name>A0ABP3ILH3_9ACTN</name>
<organism evidence="1 2">
    <name type="scientific">Streptomyces luteireticuli</name>
    <dbReference type="NCBI Taxonomy" id="173858"/>
    <lineage>
        <taxon>Bacteria</taxon>
        <taxon>Bacillati</taxon>
        <taxon>Actinomycetota</taxon>
        <taxon>Actinomycetes</taxon>
        <taxon>Kitasatosporales</taxon>
        <taxon>Streptomycetaceae</taxon>
        <taxon>Streptomyces</taxon>
    </lineage>
</organism>
<sequence length="279" mass="31477">METESVPVLEMDDAYTPVDGPHIAWEPRRFVSEILDVDGLQGVTPGALFYLREGRRTLAVAEAVGSRRALLDAADDAADGIAPWLPALRALADAVRLDRTAETLELHIGLLLYHWEASKDLDAPQDHYREELDRAYAYERLVRDVVPEQDQRTMRLPQAAEAHSQRLRGQATSRRVDAVIKMPDPRTATWPSLRWVGPYSREKHKDIKSRSEDVWYADLPLQLLRGWGALDTRAEWGEAERTARRDALVGWAVRWGLPKSTASEAAGVARTTIDRLLSR</sequence>
<dbReference type="Proteomes" id="UP001500879">
    <property type="component" value="Unassembled WGS sequence"/>
</dbReference>
<dbReference type="RefSeq" id="WP_344023999.1">
    <property type="nucleotide sequence ID" value="NZ_BAAABX010000032.1"/>
</dbReference>
<dbReference type="EMBL" id="BAAABX010000032">
    <property type="protein sequence ID" value="GAA0406103.1"/>
    <property type="molecule type" value="Genomic_DNA"/>
</dbReference>
<proteinExistence type="predicted"/>
<accession>A0ABP3ILH3</accession>
<evidence type="ECO:0000313" key="2">
    <source>
        <dbReference type="Proteomes" id="UP001500879"/>
    </source>
</evidence>
<reference evidence="2" key="1">
    <citation type="journal article" date="2019" name="Int. J. Syst. Evol. Microbiol.">
        <title>The Global Catalogue of Microorganisms (GCM) 10K type strain sequencing project: providing services to taxonomists for standard genome sequencing and annotation.</title>
        <authorList>
            <consortium name="The Broad Institute Genomics Platform"/>
            <consortium name="The Broad Institute Genome Sequencing Center for Infectious Disease"/>
            <person name="Wu L."/>
            <person name="Ma J."/>
        </authorList>
    </citation>
    <scope>NUCLEOTIDE SEQUENCE [LARGE SCALE GENOMIC DNA]</scope>
    <source>
        <strain evidence="2">JCM 4788</strain>
    </source>
</reference>
<keyword evidence="2" id="KW-1185">Reference proteome</keyword>